<keyword evidence="3" id="KW-1185">Reference proteome</keyword>
<keyword evidence="1" id="KW-0472">Membrane</keyword>
<reference evidence="2 3" key="1">
    <citation type="submission" date="2008-06" db="EMBL/GenBank/DDBJ databases">
        <title>Complete sequence of Pelodictyon phaeoclathratiforme BU-1.</title>
        <authorList>
            <consortium name="US DOE Joint Genome Institute"/>
            <person name="Lucas S."/>
            <person name="Copeland A."/>
            <person name="Lapidus A."/>
            <person name="Glavina del Rio T."/>
            <person name="Dalin E."/>
            <person name="Tice H."/>
            <person name="Bruce D."/>
            <person name="Goodwin L."/>
            <person name="Pitluck S."/>
            <person name="Schmutz J."/>
            <person name="Larimer F."/>
            <person name="Land M."/>
            <person name="Hauser L."/>
            <person name="Kyrpides N."/>
            <person name="Mikhailova N."/>
            <person name="Liu Z."/>
            <person name="Li T."/>
            <person name="Zhao F."/>
            <person name="Overmann J."/>
            <person name="Bryant D.A."/>
            <person name="Richardson P."/>
        </authorList>
    </citation>
    <scope>NUCLEOTIDE SEQUENCE [LARGE SCALE GENOMIC DNA]</scope>
    <source>
        <strain evidence="3">DSM 5477 / BU-1</strain>
    </source>
</reference>
<accession>B4SC96</accession>
<sequence precursor="true">MNTLTFNSSEIDWTVTGTLFAVVISLISAVIAAMARQDSKKSAREVEKARKVSQADLLAEHFHNINYLIPDATLSSYPRPDNFNNIDLGIKSAKIIISLIGDQILKNHLEELVDLHGKFHDKVTEARSLPTESAVIANTETFESLHNKIVAIKNQIDICKPSYLEIS</sequence>
<keyword evidence="1" id="KW-0812">Transmembrane</keyword>
<organism evidence="2 3">
    <name type="scientific">Pelodictyon phaeoclathratiforme (strain DSM 5477 / BU-1)</name>
    <dbReference type="NCBI Taxonomy" id="324925"/>
    <lineage>
        <taxon>Bacteria</taxon>
        <taxon>Pseudomonadati</taxon>
        <taxon>Chlorobiota</taxon>
        <taxon>Chlorobiia</taxon>
        <taxon>Chlorobiales</taxon>
        <taxon>Chlorobiaceae</taxon>
        <taxon>Chlorobium/Pelodictyon group</taxon>
        <taxon>Pelodictyon</taxon>
    </lineage>
</organism>
<proteinExistence type="predicted"/>
<feature type="transmembrane region" description="Helical" evidence="1">
    <location>
        <begin position="13"/>
        <end position="35"/>
    </location>
</feature>
<dbReference type="HOGENOM" id="CLU_1593006_0_0_10"/>
<evidence type="ECO:0000256" key="1">
    <source>
        <dbReference type="SAM" id="Phobius"/>
    </source>
</evidence>
<dbReference type="RefSeq" id="WP_012507171.1">
    <property type="nucleotide sequence ID" value="NC_011060.1"/>
</dbReference>
<evidence type="ECO:0000313" key="3">
    <source>
        <dbReference type="Proteomes" id="UP000002724"/>
    </source>
</evidence>
<gene>
    <name evidence="2" type="ordered locus">Ppha_0343</name>
</gene>
<dbReference type="EMBL" id="CP001110">
    <property type="protein sequence ID" value="ACF42676.1"/>
    <property type="molecule type" value="Genomic_DNA"/>
</dbReference>
<name>B4SC96_PELPB</name>
<evidence type="ECO:0000313" key="2">
    <source>
        <dbReference type="EMBL" id="ACF42676.1"/>
    </source>
</evidence>
<protein>
    <submittedName>
        <fullName evidence="2">Uncharacterized protein</fullName>
    </submittedName>
</protein>
<keyword evidence="1" id="KW-1133">Transmembrane helix</keyword>
<dbReference type="KEGG" id="pph:Ppha_0343"/>
<dbReference type="AlphaFoldDB" id="B4SC96"/>
<dbReference type="Proteomes" id="UP000002724">
    <property type="component" value="Chromosome"/>
</dbReference>
<dbReference type="STRING" id="324925.Ppha_0343"/>